<evidence type="ECO:0000313" key="2">
    <source>
        <dbReference type="EMBL" id="RCN45625.1"/>
    </source>
</evidence>
<dbReference type="AlphaFoldDB" id="A0A368GRI1"/>
<feature type="region of interest" description="Disordered" evidence="1">
    <location>
        <begin position="97"/>
        <end position="120"/>
    </location>
</feature>
<feature type="compositionally biased region" description="Basic and acidic residues" evidence="1">
    <location>
        <begin position="97"/>
        <end position="108"/>
    </location>
</feature>
<gene>
    <name evidence="2" type="ORF">ANCCAN_08363</name>
</gene>
<dbReference type="EMBL" id="JOJR01000097">
    <property type="protein sequence ID" value="RCN45625.1"/>
    <property type="molecule type" value="Genomic_DNA"/>
</dbReference>
<reference evidence="2 3" key="1">
    <citation type="submission" date="2014-10" db="EMBL/GenBank/DDBJ databases">
        <title>Draft genome of the hookworm Ancylostoma caninum.</title>
        <authorList>
            <person name="Mitreva M."/>
        </authorList>
    </citation>
    <scope>NUCLEOTIDE SEQUENCE [LARGE SCALE GENOMIC DNA]</scope>
    <source>
        <strain evidence="2 3">Baltimore</strain>
    </source>
</reference>
<dbReference type="OrthoDB" id="10423540at2759"/>
<keyword evidence="3" id="KW-1185">Reference proteome</keyword>
<protein>
    <submittedName>
        <fullName evidence="2">Uncharacterized protein</fullName>
    </submittedName>
</protein>
<sequence length="238" mass="27256">MNEFPHLHTLESEEEKQSIDDASFVTARENFTVDRSSFLSSDDSFVTVRNFSADQHEISSISSNLDLTMVVNCLSDVGESYAGESEGQLQQCSAQQVHRDKSETEAVGRKKAPNEAVRPRERRLVTPRKYFLDLMARRVSKNTTRNLQSSYKKKLGGIHKSLRIPLRKTSNSRIPPPTIHFKKHLYQRRPLRKLSDQQSQRCVYDDCSTEEVRRLLKCTACYPQVVNSCTSLNNEGKE</sequence>
<comment type="caution">
    <text evidence="2">The sequence shown here is derived from an EMBL/GenBank/DDBJ whole genome shotgun (WGS) entry which is preliminary data.</text>
</comment>
<dbReference type="Proteomes" id="UP000252519">
    <property type="component" value="Unassembled WGS sequence"/>
</dbReference>
<proteinExistence type="predicted"/>
<name>A0A368GRI1_ANCCA</name>
<organism evidence="2 3">
    <name type="scientific">Ancylostoma caninum</name>
    <name type="common">Dog hookworm</name>
    <dbReference type="NCBI Taxonomy" id="29170"/>
    <lineage>
        <taxon>Eukaryota</taxon>
        <taxon>Metazoa</taxon>
        <taxon>Ecdysozoa</taxon>
        <taxon>Nematoda</taxon>
        <taxon>Chromadorea</taxon>
        <taxon>Rhabditida</taxon>
        <taxon>Rhabditina</taxon>
        <taxon>Rhabditomorpha</taxon>
        <taxon>Strongyloidea</taxon>
        <taxon>Ancylostomatidae</taxon>
        <taxon>Ancylostomatinae</taxon>
        <taxon>Ancylostoma</taxon>
    </lineage>
</organism>
<evidence type="ECO:0000313" key="3">
    <source>
        <dbReference type="Proteomes" id="UP000252519"/>
    </source>
</evidence>
<accession>A0A368GRI1</accession>
<evidence type="ECO:0000256" key="1">
    <source>
        <dbReference type="SAM" id="MobiDB-lite"/>
    </source>
</evidence>